<keyword evidence="3" id="KW-1185">Reference proteome</keyword>
<evidence type="ECO:0000256" key="1">
    <source>
        <dbReference type="SAM" id="MobiDB-lite"/>
    </source>
</evidence>
<feature type="compositionally biased region" description="Basic and acidic residues" evidence="1">
    <location>
        <begin position="488"/>
        <end position="500"/>
    </location>
</feature>
<dbReference type="RefSeq" id="XP_041681482.1">
    <property type="nucleotide sequence ID" value="XM_041830861.1"/>
</dbReference>
<accession>A0A1L7T128</accession>
<comment type="caution">
    <text evidence="2">The sequence shown here is derived from an EMBL/GenBank/DDBJ whole genome shotgun (WGS) entry which is preliminary data.</text>
</comment>
<evidence type="ECO:0000313" key="3">
    <source>
        <dbReference type="Proteomes" id="UP000184255"/>
    </source>
</evidence>
<dbReference type="EMBL" id="FCQH01000005">
    <property type="protein sequence ID" value="CVK92364.1"/>
    <property type="molecule type" value="Genomic_DNA"/>
</dbReference>
<dbReference type="Proteomes" id="UP000184255">
    <property type="component" value="Unassembled WGS sequence"/>
</dbReference>
<feature type="compositionally biased region" description="Polar residues" evidence="1">
    <location>
        <begin position="139"/>
        <end position="158"/>
    </location>
</feature>
<dbReference type="GeneID" id="65086521"/>
<proteinExistence type="predicted"/>
<dbReference type="AlphaFoldDB" id="A0A1L7T128"/>
<feature type="region of interest" description="Disordered" evidence="1">
    <location>
        <begin position="22"/>
        <end position="47"/>
    </location>
</feature>
<feature type="region of interest" description="Disordered" evidence="1">
    <location>
        <begin position="482"/>
        <end position="507"/>
    </location>
</feature>
<sequence>MGNDIDLEAVKRATMADLSRLRQEELPLGHQVRPDRPSYSPGLKNGTSHFSVSTKVDLKKKWGAKINDAESQSMEGLELEDSRPWAKGQKRERLPDIIVHEDVPAVPASSGAPSSYQSRGTRVRFKPTTLAKWGPGPTETASRPNRQETPPTSVNGGKSTAAADAASVNGTAVHDGNSTTADAASVNGTSCTPLVTEKQDEDDQDLIASEHILYKNQCHLVPGKAEALSIVTHVAVKILAENDGILEIRNDSKGLRIHNALEIEQPILDGVFCTIKVKTRPFSERLRFATVSDAQGFKIQLVRLQKALLDQQKQQEMDKSQVEESKEEEDGDLLMAASPIASTASDTLIPVFNGASQQVPTTDKEPLIMVNDDWGTPANNNIPSLDDETLQLSQLLNQALEQATALGNHSGESMNRIEYEILEQALSHGSLHERSEQVREGLLSIIRSLLNIVCKPVTHEFASGLADTNAIETPIKGNAKGLGSATIKQDENSKQVEDSTNRPVLGMPKGLGASRFAKKPAAYQGNFTGPIKY</sequence>
<gene>
    <name evidence="2" type="ORF">FMAN_07260</name>
</gene>
<organism evidence="2 3">
    <name type="scientific">Fusarium mangiferae</name>
    <name type="common">Mango malformation disease fungus</name>
    <dbReference type="NCBI Taxonomy" id="192010"/>
    <lineage>
        <taxon>Eukaryota</taxon>
        <taxon>Fungi</taxon>
        <taxon>Dikarya</taxon>
        <taxon>Ascomycota</taxon>
        <taxon>Pezizomycotina</taxon>
        <taxon>Sordariomycetes</taxon>
        <taxon>Hypocreomycetidae</taxon>
        <taxon>Hypocreales</taxon>
        <taxon>Nectriaceae</taxon>
        <taxon>Fusarium</taxon>
        <taxon>Fusarium fujikuroi species complex</taxon>
    </lineage>
</organism>
<name>A0A1L7T128_FUSMA</name>
<feature type="region of interest" description="Disordered" evidence="1">
    <location>
        <begin position="128"/>
        <end position="164"/>
    </location>
</feature>
<feature type="compositionally biased region" description="Basic and acidic residues" evidence="1">
    <location>
        <begin position="22"/>
        <end position="36"/>
    </location>
</feature>
<protein>
    <submittedName>
        <fullName evidence="2">Uncharacterized protein</fullName>
    </submittedName>
</protein>
<dbReference type="VEuPathDB" id="FungiDB:FMAN_07260"/>
<reference evidence="3" key="1">
    <citation type="journal article" date="2016" name="Genome Biol. Evol.">
        <title>Comparative 'omics' of the Fusarium fujikuroi species complex highlights differences in genetic potential and metabolite synthesis.</title>
        <authorList>
            <person name="Niehaus E.-M."/>
            <person name="Muensterkoetter M."/>
            <person name="Proctor R.H."/>
            <person name="Brown D.W."/>
            <person name="Sharon A."/>
            <person name="Idan Y."/>
            <person name="Oren-Young L."/>
            <person name="Sieber C.M."/>
            <person name="Novak O."/>
            <person name="Pencik A."/>
            <person name="Tarkowska D."/>
            <person name="Hromadova K."/>
            <person name="Freeman S."/>
            <person name="Maymon M."/>
            <person name="Elazar M."/>
            <person name="Youssef S.A."/>
            <person name="El-Shabrawy E.S.M."/>
            <person name="Shalaby A.B.A."/>
            <person name="Houterman P."/>
            <person name="Brock N.L."/>
            <person name="Burkhardt I."/>
            <person name="Tsavkelova E.A."/>
            <person name="Dickschat J.S."/>
            <person name="Galuszka P."/>
            <person name="Gueldener U."/>
            <person name="Tudzynski B."/>
        </authorList>
    </citation>
    <scope>NUCLEOTIDE SEQUENCE [LARGE SCALE GENOMIC DNA]</scope>
    <source>
        <strain evidence="3">MRC7560</strain>
    </source>
</reference>
<evidence type="ECO:0000313" key="2">
    <source>
        <dbReference type="EMBL" id="CVK92364.1"/>
    </source>
</evidence>